<dbReference type="AlphaFoldDB" id="A0A967F0G2"/>
<dbReference type="Proteomes" id="UP000761264">
    <property type="component" value="Unassembled WGS sequence"/>
</dbReference>
<evidence type="ECO:0000313" key="1">
    <source>
        <dbReference type="EMBL" id="NIA70735.1"/>
    </source>
</evidence>
<reference evidence="1" key="1">
    <citation type="submission" date="2020-03" db="EMBL/GenBank/DDBJ databases">
        <title>Genome of Pelagibius litoralis DSM 21314T.</title>
        <authorList>
            <person name="Wang G."/>
        </authorList>
    </citation>
    <scope>NUCLEOTIDE SEQUENCE</scope>
    <source>
        <strain evidence="1">DSM 21314</strain>
    </source>
</reference>
<dbReference type="EMBL" id="JAAQPH010000016">
    <property type="protein sequence ID" value="NIA70735.1"/>
    <property type="molecule type" value="Genomic_DNA"/>
</dbReference>
<keyword evidence="2" id="KW-1185">Reference proteome</keyword>
<name>A0A967F0G2_9PROT</name>
<dbReference type="RefSeq" id="WP_167227662.1">
    <property type="nucleotide sequence ID" value="NZ_JAAQPH010000016.1"/>
</dbReference>
<evidence type="ECO:0000313" key="2">
    <source>
        <dbReference type="Proteomes" id="UP000761264"/>
    </source>
</evidence>
<gene>
    <name evidence="1" type="ORF">HBA54_19225</name>
</gene>
<comment type="caution">
    <text evidence="1">The sequence shown here is derived from an EMBL/GenBank/DDBJ whole genome shotgun (WGS) entry which is preliminary data.</text>
</comment>
<sequence>MNQTPREIAKELSQMMQCNCDLDNWEPEQDTGHSWVCGIHNATLLRLGKNAPRPDSIEVSKRRFRERQEWAKKFAPPNAQKCPS</sequence>
<proteinExistence type="predicted"/>
<organism evidence="1 2">
    <name type="scientific">Pelagibius litoralis</name>
    <dbReference type="NCBI Taxonomy" id="374515"/>
    <lineage>
        <taxon>Bacteria</taxon>
        <taxon>Pseudomonadati</taxon>
        <taxon>Pseudomonadota</taxon>
        <taxon>Alphaproteobacteria</taxon>
        <taxon>Rhodospirillales</taxon>
        <taxon>Rhodovibrionaceae</taxon>
        <taxon>Pelagibius</taxon>
    </lineage>
</organism>
<accession>A0A967F0G2</accession>
<protein>
    <submittedName>
        <fullName evidence="1">Uncharacterized protein</fullName>
    </submittedName>
</protein>